<dbReference type="InterPro" id="IPR026444">
    <property type="entry name" value="Secre_tail"/>
</dbReference>
<organism evidence="2 3">
    <name type="scientific">Hymenobacter armeniacus</name>
    <dbReference type="NCBI Taxonomy" id="2771358"/>
    <lineage>
        <taxon>Bacteria</taxon>
        <taxon>Pseudomonadati</taxon>
        <taxon>Bacteroidota</taxon>
        <taxon>Cytophagia</taxon>
        <taxon>Cytophagales</taxon>
        <taxon>Hymenobacteraceae</taxon>
        <taxon>Hymenobacter</taxon>
    </lineage>
</organism>
<sequence length="770" mass="81100">MIARDDNTAGNGGAGYLASFDIDGTPTPAPTLNPNTIQIAPDGGNATSYFFPNTGSNPQFPGATFTSSTNAGGVSGAFDVNTGQLRLTNTTVSTTEAGPNTVSTVVLYYRTRLAGTSGGAFQPITLTQSGPAAGGTRIFVIDPASTNNTNAQPNLIATPAVTSAGTYTVDIYYQANGVNNSTGVPFSILYPPTGVFSANFTVGGTPIATTIWTGAVNDNWFDPGNWSNGVPSATTNALIRDLGAGNSVPYPNIYSDYRNTTAGGTLLYDNTGSGPARARNLTFGGTSQASRSIGRLVVGQLQVFGDFNNQYDSFIQRENTIMEFAGGNQFISSGSFVRVDISGGGTKTLGGVMSISEALNFLTPSVGAVNPYTIPNPYTTLNANAGLLVTNILTPTVSVVVLADRALVNGNNGAQINGETDASYLRGFARTTRLGVLPGEVRTYGNMGLTITFTNANSPGNVDVTRNTAEAYSPINNRYGIRRIFGVRPSDPATNTGGLRATLVFRYLDSETQSLNGPNTYTPGTSSIPEDDLVMFLSSNSGNTFTPLGRDAINTTTNEVTKTGITQFATFTLGDRNNPLPVTLTSLEAKRIGNDAQVAWETANETNNKGFEVQVSTNGSDFRTLGFVAASSTNSSSAKSYTFLDVEKNKTGDRYYRLRQIDVDGKDYFFGPRVVNFSGKATEGASLLAYPNPFNSADQVHLTLQSASAGKGSVTVTDMTGRTVRQQTLDLGKGNNDVTVEQLGDLKAGVYMVRLTQPNGQVQSLKVVKQ</sequence>
<dbReference type="NCBIfam" id="TIGR04183">
    <property type="entry name" value="Por_Secre_tail"/>
    <property type="match status" value="1"/>
</dbReference>
<name>A0ABR8JS54_9BACT</name>
<proteinExistence type="predicted"/>
<evidence type="ECO:0000259" key="1">
    <source>
        <dbReference type="Pfam" id="PF18962"/>
    </source>
</evidence>
<feature type="domain" description="Secretion system C-terminal sorting" evidence="1">
    <location>
        <begin position="690"/>
        <end position="763"/>
    </location>
</feature>
<dbReference type="EMBL" id="JACXAC010000004">
    <property type="protein sequence ID" value="MBD2722797.1"/>
    <property type="molecule type" value="Genomic_DNA"/>
</dbReference>
<keyword evidence="3" id="KW-1185">Reference proteome</keyword>
<dbReference type="Pfam" id="PF18962">
    <property type="entry name" value="Por_Secre_tail"/>
    <property type="match status" value="1"/>
</dbReference>
<evidence type="ECO:0000313" key="2">
    <source>
        <dbReference type="EMBL" id="MBD2722797.1"/>
    </source>
</evidence>
<comment type="caution">
    <text evidence="2">The sequence shown here is derived from an EMBL/GenBank/DDBJ whole genome shotgun (WGS) entry which is preliminary data.</text>
</comment>
<reference evidence="2 3" key="1">
    <citation type="submission" date="2020-09" db="EMBL/GenBank/DDBJ databases">
        <authorList>
            <person name="Kim M.K."/>
        </authorList>
    </citation>
    <scope>NUCLEOTIDE SEQUENCE [LARGE SCALE GENOMIC DNA]</scope>
    <source>
        <strain evidence="2 3">BT189</strain>
    </source>
</reference>
<evidence type="ECO:0000313" key="3">
    <source>
        <dbReference type="Proteomes" id="UP000606003"/>
    </source>
</evidence>
<gene>
    <name evidence="2" type="ORF">IC234_11750</name>
</gene>
<dbReference type="RefSeq" id="WP_190924787.1">
    <property type="nucleotide sequence ID" value="NZ_JACXAC010000004.1"/>
</dbReference>
<protein>
    <submittedName>
        <fullName evidence="2">T9SS type A sorting domain-containing protein</fullName>
    </submittedName>
</protein>
<accession>A0ABR8JS54</accession>
<dbReference type="Proteomes" id="UP000606003">
    <property type="component" value="Unassembled WGS sequence"/>
</dbReference>